<dbReference type="Proteomes" id="UP000308349">
    <property type="component" value="Unassembled WGS sequence"/>
</dbReference>
<feature type="domain" description="DUF1254" evidence="2">
    <location>
        <begin position="42"/>
        <end position="174"/>
    </location>
</feature>
<sequence>MSDNLLERAISRRAVEAALWGVPAVNFEMMLQALQRDMGGAPNQIVYWSRLLDWKNQTLTPNPDAVYLMAFFDTSDGPVVLEIPPAVGGSITGSVDSAWQTAVADVGIAGIDAGKGARYLLLPPGFDERVPDGFEVLRPETFSGFALLRSNLGGSSDSDLTAAVNYGLQVRLYPLSAGPDSETIFLDASDIVFDALLPDGIDFFTALNRRIQAEPWLTRDKAMIDRLATFGMVKGSPFEPDEATAKLLTDAAAEARAWLDQQYTELFTTGFAPGARWVLPAKPALVKAMTAGFTDPDTYPTDARSVTYSFAFFSAKTLGTGQFYLMTIADSDGRDFDGSQHYRLRVPPQVPVTLYWSVTAYDRATHALIRDMPWASRSSNTPDLQVGDDGSVELFFGPTPPAAGESNWIPTPEGRRFEALFRFYGPTPQLYDHTWTLPDIERLT</sequence>
<dbReference type="InterPro" id="IPR010679">
    <property type="entry name" value="DUF1254"/>
</dbReference>
<organism evidence="3 4">
    <name type="scientific">Nocardia cyriacigeorgica</name>
    <dbReference type="NCBI Taxonomy" id="135487"/>
    <lineage>
        <taxon>Bacteria</taxon>
        <taxon>Bacillati</taxon>
        <taxon>Actinomycetota</taxon>
        <taxon>Actinomycetes</taxon>
        <taxon>Mycobacteriales</taxon>
        <taxon>Nocardiaceae</taxon>
        <taxon>Nocardia</taxon>
    </lineage>
</organism>
<reference evidence="3 4" key="1">
    <citation type="submission" date="2019-05" db="EMBL/GenBank/DDBJ databases">
        <title>Genomes sequences of two Nocardia cyriacigeorgica environmental isolates, type strains Nocardia asteroides ATCC 19247 and Nocardia cyriacigeorgica DSM 44484.</title>
        <authorList>
            <person name="Vautrin F."/>
            <person name="Bergeron E."/>
            <person name="Dubost A."/>
            <person name="Abrouk D."/>
            <person name="Rodriguez Nava V."/>
            <person name="Pujic P."/>
        </authorList>
    </citation>
    <scope>NUCLEOTIDE SEQUENCE [LARGE SCALE GENOMIC DNA]</scope>
    <source>
        <strain evidence="3 4">EML 1456</strain>
    </source>
</reference>
<comment type="caution">
    <text evidence="3">The sequence shown here is derived from an EMBL/GenBank/DDBJ whole genome shotgun (WGS) entry which is preliminary data.</text>
</comment>
<dbReference type="PANTHER" id="PTHR36509">
    <property type="entry name" value="BLL3101 PROTEIN"/>
    <property type="match status" value="1"/>
</dbReference>
<dbReference type="PANTHER" id="PTHR36509:SF3">
    <property type="entry name" value="SIGNAL PEPTIDE PROTEIN"/>
    <property type="match status" value="1"/>
</dbReference>
<dbReference type="Gene3D" id="2.60.40.1610">
    <property type="entry name" value="Domain of unknown function DUF1254"/>
    <property type="match status" value="1"/>
</dbReference>
<dbReference type="Gene3D" id="1.10.3360.10">
    <property type="entry name" value="VPA0735-like domain"/>
    <property type="match status" value="1"/>
</dbReference>
<evidence type="ECO:0000313" key="3">
    <source>
        <dbReference type="EMBL" id="TLF93533.1"/>
    </source>
</evidence>
<dbReference type="SUPFAM" id="SSF160935">
    <property type="entry name" value="VPA0735-like"/>
    <property type="match status" value="1"/>
</dbReference>
<dbReference type="InterPro" id="IPR010621">
    <property type="entry name" value="DUF1214"/>
</dbReference>
<dbReference type="Pfam" id="PF06742">
    <property type="entry name" value="DUF1214"/>
    <property type="match status" value="1"/>
</dbReference>
<name>A0A5R8P4S0_9NOCA</name>
<dbReference type="EMBL" id="VBUU01000052">
    <property type="protein sequence ID" value="TLF93533.1"/>
    <property type="molecule type" value="Genomic_DNA"/>
</dbReference>
<dbReference type="Pfam" id="PF06863">
    <property type="entry name" value="DUF1254"/>
    <property type="match status" value="1"/>
</dbReference>
<proteinExistence type="predicted"/>
<accession>A0A5R8P4S0</accession>
<evidence type="ECO:0000313" key="4">
    <source>
        <dbReference type="Proteomes" id="UP000308349"/>
    </source>
</evidence>
<feature type="domain" description="DUF1214" evidence="1">
    <location>
        <begin position="322"/>
        <end position="427"/>
    </location>
</feature>
<dbReference type="InterPro" id="IPR037049">
    <property type="entry name" value="DUF1214_C_sf"/>
</dbReference>
<dbReference type="AlphaFoldDB" id="A0A5R8P4S0"/>
<dbReference type="Gene3D" id="2.60.120.600">
    <property type="entry name" value="Domain of unknown function DUF1214, C-terminal domain"/>
    <property type="match status" value="1"/>
</dbReference>
<dbReference type="RefSeq" id="WP_138459047.1">
    <property type="nucleotide sequence ID" value="NZ_VBUU01000052.1"/>
</dbReference>
<dbReference type="InterPro" id="IPR037050">
    <property type="entry name" value="DUF1254_sf"/>
</dbReference>
<dbReference type="OrthoDB" id="272779at2"/>
<evidence type="ECO:0000259" key="2">
    <source>
        <dbReference type="Pfam" id="PF06863"/>
    </source>
</evidence>
<gene>
    <name evidence="3" type="ORF">FEK35_29825</name>
</gene>
<protein>
    <submittedName>
        <fullName evidence="3">DUF1254 domain-containing protein</fullName>
    </submittedName>
</protein>
<evidence type="ECO:0000259" key="1">
    <source>
        <dbReference type="Pfam" id="PF06742"/>
    </source>
</evidence>